<accession>A0ABY0KCX2</accession>
<dbReference type="InterPro" id="IPR011761">
    <property type="entry name" value="ATP-grasp"/>
</dbReference>
<gene>
    <name evidence="6" type="ORF">GA0071312_3319</name>
</gene>
<keyword evidence="7" id="KW-1185">Reference proteome</keyword>
<dbReference type="Proteomes" id="UP000182800">
    <property type="component" value="Unassembled WGS sequence"/>
</dbReference>
<dbReference type="PROSITE" id="PS00867">
    <property type="entry name" value="CPSASE_2"/>
    <property type="match status" value="1"/>
</dbReference>
<evidence type="ECO:0000259" key="5">
    <source>
        <dbReference type="PROSITE" id="PS50975"/>
    </source>
</evidence>
<feature type="domain" description="ATP-grasp" evidence="5">
    <location>
        <begin position="109"/>
        <end position="326"/>
    </location>
</feature>
<dbReference type="PANTHER" id="PTHR43585">
    <property type="entry name" value="FUMIPYRROLE BIOSYNTHESIS PROTEIN C"/>
    <property type="match status" value="1"/>
</dbReference>
<keyword evidence="1" id="KW-0436">Ligase</keyword>
<organism evidence="6 7">
    <name type="scientific">Saliniramus fredricksonii</name>
    <dbReference type="NCBI Taxonomy" id="1653334"/>
    <lineage>
        <taxon>Bacteria</taxon>
        <taxon>Pseudomonadati</taxon>
        <taxon>Pseudomonadota</taxon>
        <taxon>Alphaproteobacteria</taxon>
        <taxon>Hyphomicrobiales</taxon>
        <taxon>Salinarimonadaceae</taxon>
        <taxon>Saliniramus</taxon>
    </lineage>
</organism>
<keyword evidence="2 4" id="KW-0547">Nucleotide-binding</keyword>
<evidence type="ECO:0000256" key="1">
    <source>
        <dbReference type="ARBA" id="ARBA00022598"/>
    </source>
</evidence>
<evidence type="ECO:0000256" key="4">
    <source>
        <dbReference type="PROSITE-ProRule" id="PRU00409"/>
    </source>
</evidence>
<evidence type="ECO:0000256" key="2">
    <source>
        <dbReference type="ARBA" id="ARBA00022741"/>
    </source>
</evidence>
<dbReference type="PROSITE" id="PS50975">
    <property type="entry name" value="ATP_GRASP"/>
    <property type="match status" value="1"/>
</dbReference>
<dbReference type="RefSeq" id="WP_074445847.1">
    <property type="nucleotide sequence ID" value="NZ_FMBM01000002.1"/>
</dbReference>
<dbReference type="EMBL" id="FMBM01000002">
    <property type="protein sequence ID" value="SCC82336.1"/>
    <property type="molecule type" value="Genomic_DNA"/>
</dbReference>
<dbReference type="Gene3D" id="3.30.470.20">
    <property type="entry name" value="ATP-grasp fold, B domain"/>
    <property type="match status" value="1"/>
</dbReference>
<evidence type="ECO:0000256" key="3">
    <source>
        <dbReference type="ARBA" id="ARBA00022840"/>
    </source>
</evidence>
<comment type="caution">
    <text evidence="6">The sequence shown here is derived from an EMBL/GenBank/DDBJ whole genome shotgun (WGS) entry which is preliminary data.</text>
</comment>
<evidence type="ECO:0000313" key="7">
    <source>
        <dbReference type="Proteomes" id="UP000182800"/>
    </source>
</evidence>
<evidence type="ECO:0000313" key="6">
    <source>
        <dbReference type="EMBL" id="SCC82336.1"/>
    </source>
</evidence>
<dbReference type="SUPFAM" id="SSF56059">
    <property type="entry name" value="Glutathione synthetase ATP-binding domain-like"/>
    <property type="match status" value="1"/>
</dbReference>
<name>A0ABY0KCX2_9HYPH</name>
<dbReference type="Pfam" id="PF02786">
    <property type="entry name" value="CPSase_L_D2"/>
    <property type="match status" value="1"/>
</dbReference>
<keyword evidence="3 4" id="KW-0067">ATP-binding</keyword>
<proteinExistence type="predicted"/>
<protein>
    <submittedName>
        <fullName evidence="6">ATP-grasp domain-containing protein</fullName>
    </submittedName>
</protein>
<sequence>MSADIRNIFVVGLDPFNLQLLRGVRNADEYVFHSLLDYEEIAAARSFDVEALLTKARQILDAFHDEVHAIVGYWDFPTILMMPILRAERGLRGPSLESVLRCEHKYLSRIVQRNVAPGLVPRFVLVDPFEPQTEAGIDMNYPYWIKPVKAHSSRLGFRIDRLEDLQGALPHIRAGIDRFATPLDAIMRHADLSADEARVHGAYCIAEAIISKGRQCTLEGYVFEGKVEAYGIVDTLRGPNGASLERYEYPSSLPDPVKRRMRDAARRVIEATGLDDSPFNMEFYYREHDDSIALLEINARISKSHSPIFEKVEGVPHKEVMIDVALGKCPDYPARRGRFTIAAKFMPRVYGERDAKCVTHAPDEDAVREIASGFPGTDITLHVHEGMQLRELSDNHRDSYSYQIADIFMGADQHQALEENYAALMEALDIRIDGERISPA</sequence>
<dbReference type="PANTHER" id="PTHR43585:SF2">
    <property type="entry name" value="ATP-GRASP ENZYME FSQD"/>
    <property type="match status" value="1"/>
</dbReference>
<dbReference type="InterPro" id="IPR052032">
    <property type="entry name" value="ATP-dep_AA_Ligase"/>
</dbReference>
<dbReference type="InterPro" id="IPR005479">
    <property type="entry name" value="CPAse_ATP-bd"/>
</dbReference>
<reference evidence="6 7" key="1">
    <citation type="submission" date="2016-08" db="EMBL/GenBank/DDBJ databases">
        <authorList>
            <person name="Varghese N."/>
            <person name="Submissions Spin"/>
        </authorList>
    </citation>
    <scope>NUCLEOTIDE SEQUENCE [LARGE SCALE GENOMIC DNA]</scope>
    <source>
        <strain evidence="6 7">HL-109</strain>
    </source>
</reference>